<dbReference type="RefSeq" id="WP_008042142.1">
    <property type="nucleotide sequence ID" value="NZ_CH724149.1"/>
</dbReference>
<evidence type="ECO:0000256" key="5">
    <source>
        <dbReference type="ARBA" id="ARBA00022777"/>
    </source>
</evidence>
<dbReference type="Proteomes" id="UP000005953">
    <property type="component" value="Unassembled WGS sequence"/>
</dbReference>
<evidence type="ECO:0000256" key="3">
    <source>
        <dbReference type="ARBA" id="ARBA00022553"/>
    </source>
</evidence>
<organism evidence="11 12">
    <name type="scientific">Reinekea blandensis MED297</name>
    <dbReference type="NCBI Taxonomy" id="314283"/>
    <lineage>
        <taxon>Bacteria</taxon>
        <taxon>Pseudomonadati</taxon>
        <taxon>Pseudomonadota</taxon>
        <taxon>Gammaproteobacteria</taxon>
        <taxon>Oceanospirillales</taxon>
        <taxon>Saccharospirillaceae</taxon>
        <taxon>Reinekea</taxon>
    </lineage>
</organism>
<dbReference type="EC" id="2.7.13.3" evidence="2"/>
<dbReference type="PRINTS" id="PR00344">
    <property type="entry name" value="BCTRLSENSOR"/>
</dbReference>
<keyword evidence="12" id="KW-1185">Reference proteome</keyword>
<dbReference type="SMART" id="SM00387">
    <property type="entry name" value="HATPase_c"/>
    <property type="match status" value="1"/>
</dbReference>
<protein>
    <recommendedName>
        <fullName evidence="2">histidine kinase</fullName>
        <ecNumber evidence="2">2.7.13.3</ecNumber>
    </recommendedName>
</protein>
<dbReference type="InterPro" id="IPR011006">
    <property type="entry name" value="CheY-like_superfamily"/>
</dbReference>
<dbReference type="InterPro" id="IPR003661">
    <property type="entry name" value="HisK_dim/P_dom"/>
</dbReference>
<dbReference type="Pfam" id="PF00072">
    <property type="entry name" value="Response_reg"/>
    <property type="match status" value="1"/>
</dbReference>
<dbReference type="InterPro" id="IPR036890">
    <property type="entry name" value="HATPase_C_sf"/>
</dbReference>
<feature type="modified residue" description="4-aspartylphosphate" evidence="7">
    <location>
        <position position="700"/>
    </location>
</feature>
<reference evidence="11 12" key="1">
    <citation type="submission" date="2006-02" db="EMBL/GenBank/DDBJ databases">
        <authorList>
            <person name="Pinhassi J."/>
            <person name="Pedros-Alio C."/>
            <person name="Ferriera S."/>
            <person name="Johnson J."/>
            <person name="Kravitz S."/>
            <person name="Halpern A."/>
            <person name="Remington K."/>
            <person name="Beeson K."/>
            <person name="Tran B."/>
            <person name="Rogers Y.-H."/>
            <person name="Friedman R."/>
            <person name="Venter J.C."/>
        </authorList>
    </citation>
    <scope>NUCLEOTIDE SEQUENCE [LARGE SCALE GENOMIC DNA]</scope>
    <source>
        <strain evidence="11 12">MED297</strain>
    </source>
</reference>
<dbReference type="InterPro" id="IPR036097">
    <property type="entry name" value="HisK_dim/P_sf"/>
</dbReference>
<keyword evidence="3 7" id="KW-0597">Phosphoprotein</keyword>
<dbReference type="InterPro" id="IPR004358">
    <property type="entry name" value="Sig_transdc_His_kin-like_C"/>
</dbReference>
<proteinExistence type="predicted"/>
<dbReference type="PANTHER" id="PTHR43047">
    <property type="entry name" value="TWO-COMPONENT HISTIDINE PROTEIN KINASE"/>
    <property type="match status" value="1"/>
</dbReference>
<keyword evidence="8" id="KW-1133">Transmembrane helix</keyword>
<dbReference type="Pfam" id="PF00512">
    <property type="entry name" value="HisKA"/>
    <property type="match status" value="1"/>
</dbReference>
<evidence type="ECO:0000259" key="10">
    <source>
        <dbReference type="PROSITE" id="PS50110"/>
    </source>
</evidence>
<feature type="transmembrane region" description="Helical" evidence="8">
    <location>
        <begin position="207"/>
        <end position="227"/>
    </location>
</feature>
<keyword evidence="8" id="KW-0812">Transmembrane</keyword>
<evidence type="ECO:0000313" key="11">
    <source>
        <dbReference type="EMBL" id="EAR07317.1"/>
    </source>
</evidence>
<dbReference type="SUPFAM" id="SSF52172">
    <property type="entry name" value="CheY-like"/>
    <property type="match status" value="1"/>
</dbReference>
<evidence type="ECO:0000256" key="2">
    <source>
        <dbReference type="ARBA" id="ARBA00012438"/>
    </source>
</evidence>
<evidence type="ECO:0000259" key="9">
    <source>
        <dbReference type="PROSITE" id="PS50109"/>
    </source>
</evidence>
<dbReference type="Pfam" id="PF07695">
    <property type="entry name" value="7TMR-DISM_7TM"/>
    <property type="match status" value="1"/>
</dbReference>
<dbReference type="PROSITE" id="PS50110">
    <property type="entry name" value="RESPONSE_REGULATORY"/>
    <property type="match status" value="1"/>
</dbReference>
<dbReference type="CDD" id="cd17546">
    <property type="entry name" value="REC_hyHK_CKI1_RcsC-like"/>
    <property type="match status" value="1"/>
</dbReference>
<feature type="domain" description="Histidine kinase" evidence="9">
    <location>
        <begin position="410"/>
        <end position="628"/>
    </location>
</feature>
<dbReference type="SUPFAM" id="SSF47384">
    <property type="entry name" value="Homodimeric domain of signal transducing histidine kinase"/>
    <property type="match status" value="1"/>
</dbReference>
<evidence type="ECO:0000256" key="6">
    <source>
        <dbReference type="ARBA" id="ARBA00023012"/>
    </source>
</evidence>
<gene>
    <name evidence="11" type="ORF">MED297_12232</name>
</gene>
<dbReference type="AlphaFoldDB" id="A4BKN8"/>
<comment type="caution">
    <text evidence="11">The sequence shown here is derived from an EMBL/GenBank/DDBJ whole genome shotgun (WGS) entry which is preliminary data.</text>
</comment>
<keyword evidence="4" id="KW-0808">Transferase</keyword>
<keyword evidence="8" id="KW-0472">Membrane</keyword>
<feature type="transmembrane region" description="Helical" evidence="8">
    <location>
        <begin position="179"/>
        <end position="200"/>
    </location>
</feature>
<evidence type="ECO:0000256" key="8">
    <source>
        <dbReference type="SAM" id="Phobius"/>
    </source>
</evidence>
<keyword evidence="6" id="KW-0902">Two-component regulatory system</keyword>
<dbReference type="FunFam" id="3.30.565.10:FF:000010">
    <property type="entry name" value="Sensor histidine kinase RcsC"/>
    <property type="match status" value="1"/>
</dbReference>
<dbReference type="SMART" id="SM00448">
    <property type="entry name" value="REC"/>
    <property type="match status" value="1"/>
</dbReference>
<feature type="domain" description="Response regulatory" evidence="10">
    <location>
        <begin position="651"/>
        <end position="765"/>
    </location>
</feature>
<dbReference type="InterPro" id="IPR011623">
    <property type="entry name" value="7TMR_DISM_rcpt_extracell_dom1"/>
</dbReference>
<dbReference type="OrthoDB" id="9810730at2"/>
<dbReference type="Pfam" id="PF02518">
    <property type="entry name" value="HATPase_c"/>
    <property type="match status" value="1"/>
</dbReference>
<dbReference type="InterPro" id="IPR003594">
    <property type="entry name" value="HATPase_dom"/>
</dbReference>
<feature type="transmembrane region" description="Helical" evidence="8">
    <location>
        <begin position="296"/>
        <end position="317"/>
    </location>
</feature>
<dbReference type="SMART" id="SM00388">
    <property type="entry name" value="HisKA"/>
    <property type="match status" value="1"/>
</dbReference>
<feature type="transmembrane region" description="Helical" evidence="8">
    <location>
        <begin position="267"/>
        <end position="290"/>
    </location>
</feature>
<keyword evidence="5" id="KW-0418">Kinase</keyword>
<dbReference type="InterPro" id="IPR005467">
    <property type="entry name" value="His_kinase_dom"/>
</dbReference>
<dbReference type="InterPro" id="IPR001789">
    <property type="entry name" value="Sig_transdc_resp-reg_receiver"/>
</dbReference>
<dbReference type="Gene3D" id="3.30.565.10">
    <property type="entry name" value="Histidine kinase-like ATPase, C-terminal domain"/>
    <property type="match status" value="1"/>
</dbReference>
<dbReference type="CDD" id="cd00082">
    <property type="entry name" value="HisKA"/>
    <property type="match status" value="1"/>
</dbReference>
<dbReference type="CDD" id="cd16922">
    <property type="entry name" value="HATPase_EvgS-ArcB-TorS-like"/>
    <property type="match status" value="1"/>
</dbReference>
<dbReference type="PROSITE" id="PS50109">
    <property type="entry name" value="HIS_KIN"/>
    <property type="match status" value="1"/>
</dbReference>
<dbReference type="GO" id="GO:0000155">
    <property type="term" value="F:phosphorelay sensor kinase activity"/>
    <property type="evidence" value="ECO:0007669"/>
    <property type="project" value="InterPro"/>
</dbReference>
<evidence type="ECO:0000313" key="12">
    <source>
        <dbReference type="Proteomes" id="UP000005953"/>
    </source>
</evidence>
<feature type="transmembrane region" description="Helical" evidence="8">
    <location>
        <begin position="355"/>
        <end position="374"/>
    </location>
</feature>
<feature type="transmembrane region" description="Helical" evidence="8">
    <location>
        <begin position="233"/>
        <end position="255"/>
    </location>
</feature>
<comment type="catalytic activity">
    <reaction evidence="1">
        <text>ATP + protein L-histidine = ADP + protein N-phospho-L-histidine.</text>
        <dbReference type="EC" id="2.7.13.3"/>
    </reaction>
</comment>
<dbReference type="HOGENOM" id="CLU_361648_0_0_6"/>
<dbReference type="SUPFAM" id="SSF55874">
    <property type="entry name" value="ATPase domain of HSP90 chaperone/DNA topoisomerase II/histidine kinase"/>
    <property type="match status" value="1"/>
</dbReference>
<sequence>MYRCHSIPKRLFFLAQTTLLLVCLSLTSSFTIAEVKESFWLNDQFADMSLGDLSERNTTSLEPRENLLSVTGGTFWHFISVDLTEMPPQVIDFESSSVVGRFTHYIFDSQQTLVDQLSGGIQSSEPNPYFLRHGRNLNLPPGEYRIYTRVDSPFLLAQPTPKLYEQTAYVQSIKTGNTITLLGLGVFLALGIYYTVLGLTRRQPEDFLYALFILGNLVYNSTSLNVFSDVFGWTSFYSIGFPIMASNMAYIGFVWRLLGINRYRTPVLFRISQGALIVMGSFWLIVPFMPEMSLEFARYGVGMFALYGISSGIVMALKGHHIARYYLIANVAFIIPALISIGLNSLPNSTLMIEHIGLFAVAIEVILLSLVISYQLSLVYKEKSANLIAAEEALTIADNAVRAKERFLANVSHELRTPLNAIQGSVDLLSHSSQDESLKEPIDMIQHSSSFLLFLINDILDLAKLNADMLTIDEQPFNLHGSIQQICSIYSNSLANNAQTRFELTISPDVPTWIVGDEKRLEQVIANLLSNAFKFTEKGKVTCRLTLKDTHTLMISVQDTGIGIKPDNLDAMFAAFTQADSSISRKYGGTGLGLRISSKIIEQMGGEIWAESETGQGSTFTFTLPLVLAEAQPENNHASDAPLKTSIDDMVVMVVDDNPVNLKVIEGMLKTIGARVVCFGQAKEAIKYVSSHAIDLIIMDVQMPEIDGLQATQSLRRSGFKQPVIAYTANASEEDHQACVTAGMNDVLVKPIRLNNLVDVLNRWGAESKSQSC</sequence>
<feature type="transmembrane region" description="Helical" evidence="8">
    <location>
        <begin position="324"/>
        <end position="343"/>
    </location>
</feature>
<evidence type="ECO:0000256" key="4">
    <source>
        <dbReference type="ARBA" id="ARBA00022679"/>
    </source>
</evidence>
<dbReference type="STRING" id="314283.MED297_12232"/>
<evidence type="ECO:0000256" key="1">
    <source>
        <dbReference type="ARBA" id="ARBA00000085"/>
    </source>
</evidence>
<dbReference type="PANTHER" id="PTHR43047:SF64">
    <property type="entry name" value="HISTIDINE KINASE CONTAINING CHEY-HOMOLOGOUS RECEIVER DOMAIN AND PAS DOMAIN-RELATED"/>
    <property type="match status" value="1"/>
</dbReference>
<dbReference type="EMBL" id="AAOE01000048">
    <property type="protein sequence ID" value="EAR07317.1"/>
    <property type="molecule type" value="Genomic_DNA"/>
</dbReference>
<dbReference type="Gene3D" id="3.40.50.2300">
    <property type="match status" value="1"/>
</dbReference>
<evidence type="ECO:0000256" key="7">
    <source>
        <dbReference type="PROSITE-ProRule" id="PRU00169"/>
    </source>
</evidence>
<dbReference type="Gene3D" id="1.10.287.130">
    <property type="match status" value="1"/>
</dbReference>
<accession>A4BKN8</accession>
<name>A4BKN8_9GAMM</name>